<feature type="transmembrane region" description="Helical" evidence="13">
    <location>
        <begin position="277"/>
        <end position="310"/>
    </location>
</feature>
<dbReference type="PANTHER" id="PTHR27009">
    <property type="entry name" value="RUST RESISTANCE KINASE LR10-RELATED"/>
    <property type="match status" value="1"/>
</dbReference>
<dbReference type="PROSITE" id="PS50011">
    <property type="entry name" value="PROTEIN_KINASE_DOM"/>
    <property type="match status" value="1"/>
</dbReference>
<dbReference type="InterPro" id="IPR017441">
    <property type="entry name" value="Protein_kinase_ATP_BS"/>
</dbReference>
<keyword evidence="5" id="KW-0732">Signal</keyword>
<evidence type="ECO:0000256" key="6">
    <source>
        <dbReference type="ARBA" id="ARBA00022741"/>
    </source>
</evidence>
<dbReference type="InterPro" id="IPR011009">
    <property type="entry name" value="Kinase-like_dom_sf"/>
</dbReference>
<evidence type="ECO:0000256" key="9">
    <source>
        <dbReference type="ARBA" id="ARBA00022989"/>
    </source>
</evidence>
<proteinExistence type="predicted"/>
<keyword evidence="4 13" id="KW-0812">Transmembrane</keyword>
<keyword evidence="7" id="KW-0418">Kinase</keyword>
<comment type="subcellular location">
    <subcellularLocation>
        <location evidence="1">Membrane</location>
        <topology evidence="1">Single-pass type I membrane protein</topology>
    </subcellularLocation>
</comment>
<name>A0ABU6T6G0_9FABA</name>
<reference evidence="15 16" key="1">
    <citation type="journal article" date="2023" name="Plants (Basel)">
        <title>Bridging the Gap: Combining Genomics and Transcriptomics Approaches to Understand Stylosanthes scabra, an Orphan Legume from the Brazilian Caatinga.</title>
        <authorList>
            <person name="Ferreira-Neto J.R.C."/>
            <person name="da Silva M.D."/>
            <person name="Binneck E."/>
            <person name="de Melo N.F."/>
            <person name="da Silva R.H."/>
            <person name="de Melo A.L.T.M."/>
            <person name="Pandolfi V."/>
            <person name="Bustamante F.O."/>
            <person name="Brasileiro-Vidal A.C."/>
            <person name="Benko-Iseppon A.M."/>
        </authorList>
    </citation>
    <scope>NUCLEOTIDE SEQUENCE [LARGE SCALE GENOMIC DNA]</scope>
    <source>
        <tissue evidence="15">Leaves</tissue>
    </source>
</reference>
<dbReference type="InterPro" id="IPR045874">
    <property type="entry name" value="LRK10/LRL21-25-like"/>
</dbReference>
<dbReference type="Gene3D" id="1.10.510.10">
    <property type="entry name" value="Transferase(Phosphotransferase) domain 1"/>
    <property type="match status" value="1"/>
</dbReference>
<gene>
    <name evidence="15" type="ORF">PIB30_014669</name>
</gene>
<accession>A0ABU6T6G0</accession>
<evidence type="ECO:0000256" key="10">
    <source>
        <dbReference type="ARBA" id="ARBA00023136"/>
    </source>
</evidence>
<dbReference type="PROSITE" id="PS00108">
    <property type="entry name" value="PROTEIN_KINASE_ST"/>
    <property type="match status" value="1"/>
</dbReference>
<organism evidence="15 16">
    <name type="scientific">Stylosanthes scabra</name>
    <dbReference type="NCBI Taxonomy" id="79078"/>
    <lineage>
        <taxon>Eukaryota</taxon>
        <taxon>Viridiplantae</taxon>
        <taxon>Streptophyta</taxon>
        <taxon>Embryophyta</taxon>
        <taxon>Tracheophyta</taxon>
        <taxon>Spermatophyta</taxon>
        <taxon>Magnoliopsida</taxon>
        <taxon>eudicotyledons</taxon>
        <taxon>Gunneridae</taxon>
        <taxon>Pentapetalae</taxon>
        <taxon>rosids</taxon>
        <taxon>fabids</taxon>
        <taxon>Fabales</taxon>
        <taxon>Fabaceae</taxon>
        <taxon>Papilionoideae</taxon>
        <taxon>50 kb inversion clade</taxon>
        <taxon>dalbergioids sensu lato</taxon>
        <taxon>Dalbergieae</taxon>
        <taxon>Pterocarpus clade</taxon>
        <taxon>Stylosanthes</taxon>
    </lineage>
</organism>
<evidence type="ECO:0000256" key="1">
    <source>
        <dbReference type="ARBA" id="ARBA00004479"/>
    </source>
</evidence>
<dbReference type="Gene3D" id="3.30.200.20">
    <property type="entry name" value="Phosphorylase Kinase, domain 1"/>
    <property type="match status" value="1"/>
</dbReference>
<comment type="caution">
    <text evidence="15">The sequence shown here is derived from an EMBL/GenBank/DDBJ whole genome shotgun (WGS) entry which is preliminary data.</text>
</comment>
<keyword evidence="11" id="KW-0325">Glycoprotein</keyword>
<keyword evidence="6 12" id="KW-0547">Nucleotide-binding</keyword>
<dbReference type="InterPro" id="IPR025287">
    <property type="entry name" value="WAK_GUB"/>
</dbReference>
<feature type="binding site" evidence="12">
    <location>
        <position position="377"/>
    </location>
    <ligand>
        <name>ATP</name>
        <dbReference type="ChEBI" id="CHEBI:30616"/>
    </ligand>
</feature>
<evidence type="ECO:0000313" key="16">
    <source>
        <dbReference type="Proteomes" id="UP001341840"/>
    </source>
</evidence>
<evidence type="ECO:0000256" key="7">
    <source>
        <dbReference type="ARBA" id="ARBA00022777"/>
    </source>
</evidence>
<keyword evidence="9 13" id="KW-1133">Transmembrane helix</keyword>
<evidence type="ECO:0000256" key="5">
    <source>
        <dbReference type="ARBA" id="ARBA00022729"/>
    </source>
</evidence>
<evidence type="ECO:0000256" key="3">
    <source>
        <dbReference type="ARBA" id="ARBA00022679"/>
    </source>
</evidence>
<keyword evidence="8 12" id="KW-0067">ATP-binding</keyword>
<dbReference type="PROSITE" id="PS00107">
    <property type="entry name" value="PROTEIN_KINASE_ATP"/>
    <property type="match status" value="1"/>
</dbReference>
<dbReference type="Proteomes" id="UP001341840">
    <property type="component" value="Unassembled WGS sequence"/>
</dbReference>
<sequence>MLSLCSYLVPVLLLLGFFLSVFNITYDIRSLITNADKRTCSCGLCGRHEIRHPLRLNNTSPTPTNCGDHRYTLSCENDNQLFLYLNSIKFEVQSINYNNNTIRLVDANVALHRHHHSFSLPYSLTSSNFSRVDHEPFQYSLHTGQTYDVIRLTKQMLYLRCPPYGVESSAAATCINGSYVPGSTLYVSDIDKTLQELAVGDSCEIERMYLTSWPTEIKHSNISCTAIHHMLLYGFELSWLQAYCNNDEAHSGMIGGHNNIRCFKNHYKVSPLQPQNYLLSMIVTCLMYGTIFFVLGKFVLGVPCIIIFCICKSRRRHLSVYDGIEDFLRSDNNIMPIRYSYKDIKNMTKRFNTKLGNGGYGSVFQGKLRSGRSVAVKLLNKDKSNGQEFINEVATIGRIHHVNVVQLIGFCIEGSKRALLYELMENGSLEKYIFFPKENASLNCEKLYTISLGIARGIEYLHNGCDMKILHFDIKPHNILLDDNFNPKVSDFGLARLYPTDASIVSLTAARGTIGYMAPELFYRNIGAISYKADVYSFGKLFDGNGQQKEELECLD</sequence>
<evidence type="ECO:0000259" key="14">
    <source>
        <dbReference type="PROSITE" id="PS50011"/>
    </source>
</evidence>
<dbReference type="Pfam" id="PF00069">
    <property type="entry name" value="Pkinase"/>
    <property type="match status" value="1"/>
</dbReference>
<evidence type="ECO:0000256" key="8">
    <source>
        <dbReference type="ARBA" id="ARBA00022840"/>
    </source>
</evidence>
<dbReference type="InterPro" id="IPR000719">
    <property type="entry name" value="Prot_kinase_dom"/>
</dbReference>
<evidence type="ECO:0000256" key="12">
    <source>
        <dbReference type="PROSITE-ProRule" id="PRU10141"/>
    </source>
</evidence>
<dbReference type="Pfam" id="PF13947">
    <property type="entry name" value="GUB_WAK_bind"/>
    <property type="match status" value="1"/>
</dbReference>
<dbReference type="SUPFAM" id="SSF56112">
    <property type="entry name" value="Protein kinase-like (PK-like)"/>
    <property type="match status" value="1"/>
</dbReference>
<dbReference type="EMBL" id="JASCZI010090660">
    <property type="protein sequence ID" value="MED6144321.1"/>
    <property type="molecule type" value="Genomic_DNA"/>
</dbReference>
<keyword evidence="10 13" id="KW-0472">Membrane</keyword>
<evidence type="ECO:0000256" key="4">
    <source>
        <dbReference type="ARBA" id="ARBA00022692"/>
    </source>
</evidence>
<evidence type="ECO:0000256" key="2">
    <source>
        <dbReference type="ARBA" id="ARBA00022527"/>
    </source>
</evidence>
<dbReference type="InterPro" id="IPR008271">
    <property type="entry name" value="Ser/Thr_kinase_AS"/>
</dbReference>
<keyword evidence="16" id="KW-1185">Reference proteome</keyword>
<protein>
    <recommendedName>
        <fullName evidence="14">Protein kinase domain-containing protein</fullName>
    </recommendedName>
</protein>
<dbReference type="SMART" id="SM00220">
    <property type="entry name" value="S_TKc"/>
    <property type="match status" value="1"/>
</dbReference>
<keyword evidence="2" id="KW-0723">Serine/threonine-protein kinase</keyword>
<evidence type="ECO:0000256" key="11">
    <source>
        <dbReference type="ARBA" id="ARBA00023180"/>
    </source>
</evidence>
<keyword evidence="3" id="KW-0808">Transferase</keyword>
<evidence type="ECO:0000313" key="15">
    <source>
        <dbReference type="EMBL" id="MED6144321.1"/>
    </source>
</evidence>
<evidence type="ECO:0000256" key="13">
    <source>
        <dbReference type="SAM" id="Phobius"/>
    </source>
</evidence>
<feature type="domain" description="Protein kinase" evidence="14">
    <location>
        <begin position="349"/>
        <end position="556"/>
    </location>
</feature>